<dbReference type="InterPro" id="IPR000210">
    <property type="entry name" value="BTB/POZ_dom"/>
</dbReference>
<dbReference type="SUPFAM" id="SSF54695">
    <property type="entry name" value="POZ domain"/>
    <property type="match status" value="1"/>
</dbReference>
<dbReference type="OMA" id="HTHAWIM"/>
<dbReference type="AlphaFoldDB" id="D2V527"/>
<dbReference type="EMBL" id="GG738852">
    <property type="protein sequence ID" value="EFC48034.1"/>
    <property type="molecule type" value="Genomic_DNA"/>
</dbReference>
<feature type="domain" description="BTB" evidence="2">
    <location>
        <begin position="348"/>
        <end position="428"/>
    </location>
</feature>
<dbReference type="KEGG" id="ngr:NAEGRDRAFT_63992"/>
<dbReference type="PROSITE" id="PS50097">
    <property type="entry name" value="BTB"/>
    <property type="match status" value="1"/>
</dbReference>
<dbReference type="VEuPathDB" id="AmoebaDB:NAEGRDRAFT_63992"/>
<dbReference type="SMART" id="SM00225">
    <property type="entry name" value="BTB"/>
    <property type="match status" value="1"/>
</dbReference>
<dbReference type="OrthoDB" id="10316231at2759"/>
<keyword evidence="4" id="KW-1185">Reference proteome</keyword>
<accession>D2V527</accession>
<evidence type="ECO:0000256" key="1">
    <source>
        <dbReference type="SAM" id="Coils"/>
    </source>
</evidence>
<dbReference type="InParanoid" id="D2V527"/>
<name>D2V527_NAEGR</name>
<dbReference type="CDD" id="cd18186">
    <property type="entry name" value="BTB_POZ_ZBTB_KLHL-like"/>
    <property type="match status" value="1"/>
</dbReference>
<dbReference type="InterPro" id="IPR011333">
    <property type="entry name" value="SKP1/BTB/POZ_sf"/>
</dbReference>
<dbReference type="Pfam" id="PF00651">
    <property type="entry name" value="BTB"/>
    <property type="match status" value="1"/>
</dbReference>
<organism evidence="4">
    <name type="scientific">Naegleria gruberi</name>
    <name type="common">Amoeba</name>
    <dbReference type="NCBI Taxonomy" id="5762"/>
    <lineage>
        <taxon>Eukaryota</taxon>
        <taxon>Discoba</taxon>
        <taxon>Heterolobosea</taxon>
        <taxon>Tetramitia</taxon>
        <taxon>Eutetramitia</taxon>
        <taxon>Vahlkampfiidae</taxon>
        <taxon>Naegleria</taxon>
    </lineage>
</organism>
<evidence type="ECO:0000313" key="4">
    <source>
        <dbReference type="Proteomes" id="UP000006671"/>
    </source>
</evidence>
<evidence type="ECO:0000259" key="2">
    <source>
        <dbReference type="PROSITE" id="PS50097"/>
    </source>
</evidence>
<proteinExistence type="predicted"/>
<gene>
    <name evidence="3" type="ORF">NAEGRDRAFT_63992</name>
</gene>
<reference evidence="3 4" key="1">
    <citation type="journal article" date="2010" name="Cell">
        <title>The genome of Naegleria gruberi illuminates early eukaryotic versatility.</title>
        <authorList>
            <person name="Fritz-Laylin L.K."/>
            <person name="Prochnik S.E."/>
            <person name="Ginger M.L."/>
            <person name="Dacks J.B."/>
            <person name="Carpenter M.L."/>
            <person name="Field M.C."/>
            <person name="Kuo A."/>
            <person name="Paredez A."/>
            <person name="Chapman J."/>
            <person name="Pham J."/>
            <person name="Shu S."/>
            <person name="Neupane R."/>
            <person name="Cipriano M."/>
            <person name="Mancuso J."/>
            <person name="Tu H."/>
            <person name="Salamov A."/>
            <person name="Lindquist E."/>
            <person name="Shapiro H."/>
            <person name="Lucas S."/>
            <person name="Grigoriev I.V."/>
            <person name="Cande W.Z."/>
            <person name="Fulton C."/>
            <person name="Rokhsar D.S."/>
            <person name="Dawson S.C."/>
        </authorList>
    </citation>
    <scope>NUCLEOTIDE SEQUENCE [LARGE SCALE GENOMIC DNA]</scope>
    <source>
        <strain evidence="3 4">NEG-M</strain>
    </source>
</reference>
<evidence type="ECO:0000313" key="3">
    <source>
        <dbReference type="EMBL" id="EFC48034.1"/>
    </source>
</evidence>
<protein>
    <submittedName>
        <fullName evidence="3">Predicted protein</fullName>
    </submittedName>
</protein>
<dbReference type="GeneID" id="8860579"/>
<dbReference type="RefSeq" id="XP_002680778.1">
    <property type="nucleotide sequence ID" value="XM_002680732.1"/>
</dbReference>
<feature type="coiled-coil region" evidence="1">
    <location>
        <begin position="138"/>
        <end position="165"/>
    </location>
</feature>
<sequence>MESGTLFRYLCSLAHRSLGLDTIHNLMKKGEDEFHLWEHCDLNDSFDSLVYGACDRLISVQCRFRDQDVDSTYYFHPLVIWQRWPMLLGYALNSELKGEIKREELAIVTENDLFLATLNTNKQIEKYFGSINDKVLDQLEFRNQIRQLKLEIAKAKSNIEQHSSIFVKHEKKIQNLHECLKQFDETGLKSLLLPTSQLWNIHLGNIDFHKQAFDEIVFYLYTSKFVNLDNDPTESTLLPPVRSLEDLILGKDKEYFQEILTLLNSLGIQPINSLLYKDSASLNNFESESEIRKAKIYDTLFGMLKEQLADGIFFTTTQPPNNPLETLKKFMCNLIIEQQPPEATDDHVDEFTELPEHSEEQIFGHKSFLMKHCPFIDVLINSDFQEAFQIRETESKNEIPVIHVECSNFQILTDIIRYIYSNRISINKSNVFELLLLSQKLGLDDLTELCEKSVPEMDFFDFELVQVISLTISLSLPHLKNIFEQKLFSQLKTMIKGRLMGSDEAQVILEQCGYSFEEVNDLLVQLIWAD</sequence>
<dbReference type="Proteomes" id="UP000006671">
    <property type="component" value="Unassembled WGS sequence"/>
</dbReference>
<dbReference type="Gene3D" id="3.30.710.10">
    <property type="entry name" value="Potassium Channel Kv1.1, Chain A"/>
    <property type="match status" value="1"/>
</dbReference>
<keyword evidence="1" id="KW-0175">Coiled coil</keyword>